<keyword evidence="1 2" id="KW-0808">Transferase</keyword>
<protein>
    <submittedName>
        <fullName evidence="2">CoA transferase</fullName>
    </submittedName>
</protein>
<accession>A0A6I4SUD9</accession>
<name>A0A6I4SUD9_9SPHN</name>
<keyword evidence="3" id="KW-1185">Reference proteome</keyword>
<dbReference type="InterPro" id="IPR003673">
    <property type="entry name" value="CoA-Trfase_fam_III"/>
</dbReference>
<dbReference type="InterPro" id="IPR044855">
    <property type="entry name" value="CoA-Trfase_III_dom3_sf"/>
</dbReference>
<dbReference type="PANTHER" id="PTHR48207:SF3">
    <property type="entry name" value="SUCCINATE--HYDROXYMETHYLGLUTARATE COA-TRANSFERASE"/>
    <property type="match status" value="1"/>
</dbReference>
<dbReference type="EMBL" id="WTYM01000025">
    <property type="protein sequence ID" value="MXO58436.1"/>
    <property type="molecule type" value="Genomic_DNA"/>
</dbReference>
<gene>
    <name evidence="2" type="ORF">GRI89_02595</name>
</gene>
<dbReference type="RefSeq" id="WP_328598049.1">
    <property type="nucleotide sequence ID" value="NZ_WTYM01000025.1"/>
</dbReference>
<dbReference type="PANTHER" id="PTHR48207">
    <property type="entry name" value="SUCCINATE--HYDROXYMETHYLGLUTARATE COA-TRANSFERASE"/>
    <property type="match status" value="1"/>
</dbReference>
<sequence length="387" mass="41752">MNQPLSGIRVADFSHVMAGPFASHLLRLMGAEVIKVEPKHGDQFRNYSPDPSFADMSPPFIAANVGKKSIALDLKDPDDLKVARAIVERSDVMIENFRPGVIARLGLSYEEVRKANPRIVYCSVSGYGQNGPQRDWPAIDNIVQATTGMMMLSGGEGEPPVRVGFPIVDTLAGQTAALAILGAIIQRHQTGEGAYIDVSMFDATLAFMTSAITPYLVTGQAMKRMGNTGYSGLPTASLFTCRDDRQVSLGIVQENQFAAFAKVVGREDWLSDDRFASASARRTNFELVHDELARTFAERDAADWEAELSAKGIPCGMIRTVNEAVDLASDASLLHVPIPGIPQIGTLAIPNAGFSMEPGAPGTDEPPPRLDQHREEILAWLSGDSAI</sequence>
<evidence type="ECO:0000313" key="3">
    <source>
        <dbReference type="Proteomes" id="UP000433652"/>
    </source>
</evidence>
<dbReference type="Pfam" id="PF02515">
    <property type="entry name" value="CoA_transf_3"/>
    <property type="match status" value="1"/>
</dbReference>
<dbReference type="Gene3D" id="3.30.1540.10">
    <property type="entry name" value="formyl-coa transferase, domain 3"/>
    <property type="match status" value="1"/>
</dbReference>
<proteinExistence type="predicted"/>
<dbReference type="InterPro" id="IPR050483">
    <property type="entry name" value="CoA-transferase_III_domain"/>
</dbReference>
<dbReference type="Gene3D" id="3.40.50.10540">
    <property type="entry name" value="Crotonobetainyl-coa:carnitine coa-transferase, domain 1"/>
    <property type="match status" value="1"/>
</dbReference>
<dbReference type="Proteomes" id="UP000433652">
    <property type="component" value="Unassembled WGS sequence"/>
</dbReference>
<reference evidence="2 3" key="1">
    <citation type="submission" date="2019-12" db="EMBL/GenBank/DDBJ databases">
        <title>Genomic-based taxomic classification of the family Erythrobacteraceae.</title>
        <authorList>
            <person name="Xu L."/>
        </authorList>
    </citation>
    <scope>NUCLEOTIDE SEQUENCE [LARGE SCALE GENOMIC DNA]</scope>
    <source>
        <strain evidence="2 3">MCCC 1K01500</strain>
    </source>
</reference>
<comment type="caution">
    <text evidence="2">The sequence shown here is derived from an EMBL/GenBank/DDBJ whole genome shotgun (WGS) entry which is preliminary data.</text>
</comment>
<dbReference type="AlphaFoldDB" id="A0A6I4SUD9"/>
<organism evidence="2 3">
    <name type="scientific">Croceibacterium salegens</name>
    <dbReference type="NCBI Taxonomy" id="1737568"/>
    <lineage>
        <taxon>Bacteria</taxon>
        <taxon>Pseudomonadati</taxon>
        <taxon>Pseudomonadota</taxon>
        <taxon>Alphaproteobacteria</taxon>
        <taxon>Sphingomonadales</taxon>
        <taxon>Erythrobacteraceae</taxon>
        <taxon>Croceibacterium</taxon>
    </lineage>
</organism>
<evidence type="ECO:0000313" key="2">
    <source>
        <dbReference type="EMBL" id="MXO58436.1"/>
    </source>
</evidence>
<dbReference type="GO" id="GO:0008410">
    <property type="term" value="F:CoA-transferase activity"/>
    <property type="evidence" value="ECO:0007669"/>
    <property type="project" value="TreeGrafter"/>
</dbReference>
<dbReference type="SUPFAM" id="SSF89796">
    <property type="entry name" value="CoA-transferase family III (CaiB/BaiF)"/>
    <property type="match status" value="1"/>
</dbReference>
<evidence type="ECO:0000256" key="1">
    <source>
        <dbReference type="ARBA" id="ARBA00022679"/>
    </source>
</evidence>
<dbReference type="InterPro" id="IPR023606">
    <property type="entry name" value="CoA-Trfase_III_dom_1_sf"/>
</dbReference>